<gene>
    <name evidence="14" type="ORF">FBUS_09722</name>
</gene>
<keyword evidence="15" id="KW-1185">Reference proteome</keyword>
<evidence type="ECO:0000259" key="13">
    <source>
        <dbReference type="Pfam" id="PF08264"/>
    </source>
</evidence>
<dbReference type="GO" id="GO:0005829">
    <property type="term" value="C:cytosol"/>
    <property type="evidence" value="ECO:0007669"/>
    <property type="project" value="TreeGrafter"/>
</dbReference>
<dbReference type="InterPro" id="IPR002300">
    <property type="entry name" value="aa-tRNA-synth_Ia"/>
</dbReference>
<feature type="coiled-coil region" evidence="10">
    <location>
        <begin position="650"/>
        <end position="725"/>
    </location>
</feature>
<dbReference type="FunFam" id="3.40.50.620:FF:000078">
    <property type="entry name" value="Valine--tRNA ligase, mitochondrial"/>
    <property type="match status" value="1"/>
</dbReference>
<dbReference type="GO" id="GO:0006438">
    <property type="term" value="P:valyl-tRNA aminoacylation"/>
    <property type="evidence" value="ECO:0007669"/>
    <property type="project" value="InterPro"/>
</dbReference>
<dbReference type="Pfam" id="PF08264">
    <property type="entry name" value="Anticodon_1"/>
    <property type="match status" value="1"/>
</dbReference>
<evidence type="ECO:0000256" key="7">
    <source>
        <dbReference type="ARBA" id="ARBA00022917"/>
    </source>
</evidence>
<dbReference type="SUPFAM" id="SSF47323">
    <property type="entry name" value="Anticodon-binding domain of a subclass of class I aminoacyl-tRNA synthetases"/>
    <property type="match status" value="1"/>
</dbReference>
<dbReference type="EMBL" id="LUCM01006705">
    <property type="protein sequence ID" value="KAA0190881.1"/>
    <property type="molecule type" value="Genomic_DNA"/>
</dbReference>
<evidence type="ECO:0000256" key="5">
    <source>
        <dbReference type="ARBA" id="ARBA00022741"/>
    </source>
</evidence>
<comment type="similarity">
    <text evidence="1">Belongs to the class-I aminoacyl-tRNA synthetase family.</text>
</comment>
<evidence type="ECO:0000256" key="1">
    <source>
        <dbReference type="ARBA" id="ARBA00005594"/>
    </source>
</evidence>
<dbReference type="InterPro" id="IPR014729">
    <property type="entry name" value="Rossmann-like_a/b/a_fold"/>
</dbReference>
<evidence type="ECO:0000256" key="8">
    <source>
        <dbReference type="ARBA" id="ARBA00023146"/>
    </source>
</evidence>
<proteinExistence type="inferred from homology"/>
<evidence type="ECO:0000256" key="11">
    <source>
        <dbReference type="SAM" id="MobiDB-lite"/>
    </source>
</evidence>
<keyword evidence="8 14" id="KW-0030">Aminoacyl-tRNA synthetase</keyword>
<evidence type="ECO:0000256" key="4">
    <source>
        <dbReference type="ARBA" id="ARBA00022598"/>
    </source>
</evidence>
<dbReference type="InterPro" id="IPR009080">
    <property type="entry name" value="tRNAsynth_Ia_anticodon-bd"/>
</dbReference>
<dbReference type="EC" id="6.1.1.9" evidence="2"/>
<keyword evidence="10" id="KW-0175">Coiled coil</keyword>
<evidence type="ECO:0000256" key="9">
    <source>
        <dbReference type="ARBA" id="ARBA00029936"/>
    </source>
</evidence>
<evidence type="ECO:0000313" key="14">
    <source>
        <dbReference type="EMBL" id="KAA0190881.1"/>
    </source>
</evidence>
<evidence type="ECO:0000256" key="3">
    <source>
        <dbReference type="ARBA" id="ARBA00022490"/>
    </source>
</evidence>
<evidence type="ECO:0000256" key="6">
    <source>
        <dbReference type="ARBA" id="ARBA00022840"/>
    </source>
</evidence>
<dbReference type="InterPro" id="IPR002303">
    <property type="entry name" value="Valyl-tRNA_ligase"/>
</dbReference>
<keyword evidence="5" id="KW-0547">Nucleotide-binding</keyword>
<keyword evidence="4" id="KW-0436">Ligase</keyword>
<dbReference type="OrthoDB" id="629407at2759"/>
<dbReference type="GO" id="GO:0005524">
    <property type="term" value="F:ATP binding"/>
    <property type="evidence" value="ECO:0007669"/>
    <property type="project" value="UniProtKB-KW"/>
</dbReference>
<dbReference type="InterPro" id="IPR037118">
    <property type="entry name" value="Val-tRNA_synth_C_sf"/>
</dbReference>
<evidence type="ECO:0000256" key="2">
    <source>
        <dbReference type="ARBA" id="ARBA00013169"/>
    </source>
</evidence>
<keyword evidence="6" id="KW-0067">ATP-binding</keyword>
<dbReference type="Proteomes" id="UP000728185">
    <property type="component" value="Unassembled WGS sequence"/>
</dbReference>
<evidence type="ECO:0000259" key="12">
    <source>
        <dbReference type="Pfam" id="PF00133"/>
    </source>
</evidence>
<dbReference type="SUPFAM" id="SSF47616">
    <property type="entry name" value="GST C-terminal domain-like"/>
    <property type="match status" value="1"/>
</dbReference>
<dbReference type="Gene3D" id="1.10.730.10">
    <property type="entry name" value="Isoleucyl-tRNA Synthetase, Domain 1"/>
    <property type="match status" value="1"/>
</dbReference>
<evidence type="ECO:0000256" key="10">
    <source>
        <dbReference type="SAM" id="Coils"/>
    </source>
</evidence>
<feature type="domain" description="Aminoacyl-tRNA synthetase class Ia" evidence="12">
    <location>
        <begin position="35"/>
        <end position="312"/>
    </location>
</feature>
<dbReference type="SUPFAM" id="SSF52374">
    <property type="entry name" value="Nucleotidylyl transferase"/>
    <property type="match status" value="1"/>
</dbReference>
<dbReference type="AlphaFoldDB" id="A0A8E0RU66"/>
<evidence type="ECO:0000313" key="15">
    <source>
        <dbReference type="Proteomes" id="UP000728185"/>
    </source>
</evidence>
<keyword evidence="3" id="KW-0963">Cytoplasm</keyword>
<organism evidence="14 15">
    <name type="scientific">Fasciolopsis buskii</name>
    <dbReference type="NCBI Taxonomy" id="27845"/>
    <lineage>
        <taxon>Eukaryota</taxon>
        <taxon>Metazoa</taxon>
        <taxon>Spiralia</taxon>
        <taxon>Lophotrochozoa</taxon>
        <taxon>Platyhelminthes</taxon>
        <taxon>Trematoda</taxon>
        <taxon>Digenea</taxon>
        <taxon>Plagiorchiida</taxon>
        <taxon>Echinostomata</taxon>
        <taxon>Echinostomatoidea</taxon>
        <taxon>Fasciolidae</taxon>
        <taxon>Fasciolopsis</taxon>
    </lineage>
</organism>
<comment type="caution">
    <text evidence="14">The sequence shown here is derived from an EMBL/GenBank/DDBJ whole genome shotgun (WGS) entry which is preliminary data.</text>
</comment>
<feature type="region of interest" description="Disordered" evidence="11">
    <location>
        <begin position="593"/>
        <end position="619"/>
    </location>
</feature>
<name>A0A8E0RU66_9TREM</name>
<dbReference type="PANTHER" id="PTHR11946">
    <property type="entry name" value="VALYL-TRNA SYNTHETASES"/>
    <property type="match status" value="1"/>
</dbReference>
<dbReference type="Gene3D" id="1.10.287.380">
    <property type="entry name" value="Valyl-tRNA synthetase, C-terminal domain"/>
    <property type="match status" value="1"/>
</dbReference>
<dbReference type="PANTHER" id="PTHR11946:SF109">
    <property type="entry name" value="VALINE--TRNA LIGASE"/>
    <property type="match status" value="1"/>
</dbReference>
<dbReference type="CDD" id="cd07962">
    <property type="entry name" value="Anticodon_Ia_Val"/>
    <property type="match status" value="1"/>
</dbReference>
<reference evidence="14" key="1">
    <citation type="submission" date="2019-05" db="EMBL/GenBank/DDBJ databases">
        <title>Annotation for the trematode Fasciolopsis buski.</title>
        <authorList>
            <person name="Choi Y.-J."/>
        </authorList>
    </citation>
    <scope>NUCLEOTIDE SEQUENCE</scope>
    <source>
        <strain evidence="14">HT</strain>
        <tissue evidence="14">Whole worm</tissue>
    </source>
</reference>
<dbReference type="Pfam" id="PF00133">
    <property type="entry name" value="tRNA-synt_1"/>
    <property type="match status" value="1"/>
</dbReference>
<dbReference type="InterPro" id="IPR033705">
    <property type="entry name" value="Anticodon_Ia_Val"/>
</dbReference>
<dbReference type="InterPro" id="IPR013155">
    <property type="entry name" value="M/V/L/I-tRNA-synth_anticd-bd"/>
</dbReference>
<dbReference type="InterPro" id="IPR036282">
    <property type="entry name" value="Glutathione-S-Trfase_C_sf"/>
</dbReference>
<feature type="domain" description="Methionyl/Valyl/Leucyl/Isoleucyl-tRNA synthetase anticodon-binding" evidence="13">
    <location>
        <begin position="367"/>
        <end position="520"/>
    </location>
</feature>
<dbReference type="PRINTS" id="PR00986">
    <property type="entry name" value="TRNASYNTHVAL"/>
</dbReference>
<sequence length="889" mass="101592">MKRFHARVHVKTALEKLGLFRGEQDNPMVVPICSRSKDVIEPLLKPQWYMRCQEMADQAIKEVAEGRLRIIPEMHVRTWNSWLQDCHDWCISRQLWWGHRIPAYHVSLKGDNSSEFEELDPTEHSSWVVGRTEAEALDQACAKFHRTADKLRLTQDTDVLDTWFSSQLFPFSVFGWPDQTEDFQAYYPGSLLETGHDILFFWVARMVMIGLRLTGKLPFHTVYLHAMVRDAHGKKMSKSLGNAIDPVDVIAGISLDDLQKQLEFGNLDPRELKRARDAQAKDFPKGIPECGTDALRFALCSYTKQGRNINLDILRVQGYRFFCNKLWNATRYALYHCLGSEFKPPIIQSIEDSLCEVRADPLISGTDRWILSRLANAVQQCHEGFERFQFPTATAACFNFWLYELCDVYLEYTKPIVKPGAKPLQEKRANLVRRILYLCLNCGLRLLHPFMPFITEELFQRLPHDDRSKEVAPSLCVAHYPHPREVLALRDVDGVETDFRLVNSVVHRLRGLRSAYHIQTAGQGTASREYLDTQLLAPPPVLNSLVSGGYLTDVVEPMGKSHIKLITSERSQIDTRGCIHATVSASDLLVSSTEDPNLAGTEDAASDNEYGKGEQNSQSQLVADSIPPVLAATCQLFLHLAGQIDVILERQRTEERLKHLNQSIQALYASRSLPEYTSKVPVTKRLADERKMQELEAESESLREMLSSLQDMEEQQNEQQKLQKDINQPSMDVQSTHPLIPILKELTGRTIHNGITDLQATIEYLSSPELMGGLQIAHRAQVKQWLSWSVHLHTLQLRQNSYWKQDAANFRQRIGEYMHSGSTKYLARTKHVTLADLSTALVLVSMPDHGLWIRREQNKHLTQWILRIIESFSDKPHVRDLLLSALGEH</sequence>
<dbReference type="GO" id="GO:0004832">
    <property type="term" value="F:valine-tRNA ligase activity"/>
    <property type="evidence" value="ECO:0007669"/>
    <property type="project" value="UniProtKB-EC"/>
</dbReference>
<dbReference type="Gene3D" id="3.40.50.620">
    <property type="entry name" value="HUPs"/>
    <property type="match status" value="1"/>
</dbReference>
<protein>
    <recommendedName>
        <fullName evidence="2">valine--tRNA ligase</fullName>
        <ecNumber evidence="2">6.1.1.9</ecNumber>
    </recommendedName>
    <alternativeName>
        <fullName evidence="9">Valyl-tRNA synthetase</fullName>
    </alternativeName>
</protein>
<accession>A0A8E0RU66</accession>
<dbReference type="FunFam" id="1.10.730.10:FF:000009">
    <property type="entry name" value="Valine--tRNA ligase, mitochondrial"/>
    <property type="match status" value="1"/>
</dbReference>
<keyword evidence="7" id="KW-0648">Protein biosynthesis</keyword>